<evidence type="ECO:0000313" key="1">
    <source>
        <dbReference type="EMBL" id="BCO26444.1"/>
    </source>
</evidence>
<proteinExistence type="predicted"/>
<dbReference type="InterPro" id="IPR012434">
    <property type="entry name" value="DUF1631"/>
</dbReference>
<reference evidence="1 2" key="1">
    <citation type="journal article" date="2021" name="Microbiol. Spectr.">
        <title>A Single Bacterium Capable of Oxidation and Reduction of Iron at Circumneutral pH.</title>
        <authorList>
            <person name="Kato S."/>
            <person name="Ohkuma M."/>
        </authorList>
    </citation>
    <scope>NUCLEOTIDE SEQUENCE [LARGE SCALE GENOMIC DNA]</scope>
    <source>
        <strain evidence="1 2">MIZ03</strain>
    </source>
</reference>
<evidence type="ECO:0000313" key="2">
    <source>
        <dbReference type="Proteomes" id="UP000824366"/>
    </source>
</evidence>
<name>A0ABM7MJK1_9BURK</name>
<sequence length="426" mass="47792">MKTHSMAELNPKAVKPHPVIRLFAHQALGQTSSQMGRGEVTLSSQNCAISTQAPGWFQRLKHHLLKFKHRSARSHALEDENPSTFEPFAELFLLVMNDNHIHPLIRIWYARLQWPVIQLASADPVGFQQENHPARKLIVTLGEYAQGKGVMELPCGALEQVLKQLVLNIEDASVISQAVFEEAYQAFDEFLLASRKKSPLVNCSTCLQEQQQALTIQYRKAILSTLMTVPVQDATCEFLTHVWTEILATHAAQKGLQHPDTLTLKHLAFELIQVSTDLTILSERKKAMGKVPQLVQQLRRGMAWMGITPEEQNLHIQNIGRNLSDAFMAEQATSTPASSKYELADRHPDCPPNFVPKINRPVVDGLLVSDEDTDFDWYLWECALAEQASGQPPPRQGLTDIFTTPSFEDTTTDLPNFWGGYPGDSL</sequence>
<dbReference type="RefSeq" id="WP_223909903.1">
    <property type="nucleotide sequence ID" value="NZ_AP024238.1"/>
</dbReference>
<gene>
    <name evidence="1" type="ORF">MIZ03_1326</name>
</gene>
<organism evidence="1 2">
    <name type="scientific">Rhodoferax lithotrophicus</name>
    <dbReference type="NCBI Taxonomy" id="2798804"/>
    <lineage>
        <taxon>Bacteria</taxon>
        <taxon>Pseudomonadati</taxon>
        <taxon>Pseudomonadota</taxon>
        <taxon>Betaproteobacteria</taxon>
        <taxon>Burkholderiales</taxon>
        <taxon>Comamonadaceae</taxon>
        <taxon>Rhodoferax</taxon>
    </lineage>
</organism>
<keyword evidence="2" id="KW-1185">Reference proteome</keyword>
<accession>A0ABM7MJK1</accession>
<dbReference type="EMBL" id="AP024238">
    <property type="protein sequence ID" value="BCO26444.1"/>
    <property type="molecule type" value="Genomic_DNA"/>
</dbReference>
<dbReference type="Pfam" id="PF07793">
    <property type="entry name" value="DUF1631"/>
    <property type="match status" value="1"/>
</dbReference>
<protein>
    <submittedName>
        <fullName evidence="1">Uncharacterized protein</fullName>
    </submittedName>
</protein>
<dbReference type="Proteomes" id="UP000824366">
    <property type="component" value="Chromosome"/>
</dbReference>